<protein>
    <recommendedName>
        <fullName evidence="6">YhhN-like protein</fullName>
    </recommendedName>
</protein>
<sequence length="235" mass="26845">MELQPLKSNTVLVSSGLACVLFILLSSVTSKVGYYIQPLFYIGFYLYYFLSLRRHNYVFAIFLISAYIGEAFLITDVHRYFIEIVSMFIIAAAALLYTFWPILKLKPRKITKAMLVEPGIGTLFCIYTIIYLMTMYYDLIPNKFLFVSGTILLLVFTIVCFLIPLRNRHPSNMYLYLIGGGLLIEAILAFVFTYSISIPIIAIGAKIAICVHKACVTLYCVSIDHVRTDMSYDEY</sequence>
<dbReference type="Proteomes" id="UP000184240">
    <property type="component" value="Unassembled WGS sequence"/>
</dbReference>
<dbReference type="EMBL" id="QOVN01000002">
    <property type="protein sequence ID" value="RXG30359.1"/>
    <property type="molecule type" value="Genomic_DNA"/>
</dbReference>
<reference evidence="3" key="1">
    <citation type="submission" date="2016-11" db="EMBL/GenBank/DDBJ databases">
        <authorList>
            <person name="Jaros S."/>
            <person name="Januszkiewicz K."/>
            <person name="Wedrychowicz H."/>
        </authorList>
    </citation>
    <scope>NUCLEOTIDE SEQUENCE [LARGE SCALE GENOMIC DNA]</scope>
    <source>
        <strain evidence="3">DSM 19859</strain>
    </source>
</reference>
<feature type="transmembrane region" description="Helical" evidence="1">
    <location>
        <begin position="12"/>
        <end position="28"/>
    </location>
</feature>
<evidence type="ECO:0000256" key="1">
    <source>
        <dbReference type="SAM" id="Phobius"/>
    </source>
</evidence>
<feature type="transmembrane region" description="Helical" evidence="1">
    <location>
        <begin position="57"/>
        <end position="74"/>
    </location>
</feature>
<dbReference type="STRING" id="573501.SAMN04487999_1814"/>
<feature type="transmembrane region" description="Helical" evidence="1">
    <location>
        <begin position="34"/>
        <end position="50"/>
    </location>
</feature>
<feature type="transmembrane region" description="Helical" evidence="1">
    <location>
        <begin position="80"/>
        <end position="103"/>
    </location>
</feature>
<keyword evidence="1" id="KW-1133">Transmembrane helix</keyword>
<dbReference type="PROSITE" id="PS51257">
    <property type="entry name" value="PROKAR_LIPOPROTEIN"/>
    <property type="match status" value="1"/>
</dbReference>
<evidence type="ECO:0008006" key="6">
    <source>
        <dbReference type="Google" id="ProtNLM"/>
    </source>
</evidence>
<feature type="transmembrane region" description="Helical" evidence="1">
    <location>
        <begin position="200"/>
        <end position="221"/>
    </location>
</feature>
<keyword evidence="1" id="KW-0472">Membrane</keyword>
<organism evidence="3 4">
    <name type="scientific">Leeuwenhoekiella palythoae</name>
    <dbReference type="NCBI Taxonomy" id="573501"/>
    <lineage>
        <taxon>Bacteria</taxon>
        <taxon>Pseudomonadati</taxon>
        <taxon>Bacteroidota</taxon>
        <taxon>Flavobacteriia</taxon>
        <taxon>Flavobacteriales</taxon>
        <taxon>Flavobacteriaceae</taxon>
        <taxon>Leeuwenhoekiella</taxon>
    </lineage>
</organism>
<feature type="transmembrane region" description="Helical" evidence="1">
    <location>
        <begin position="143"/>
        <end position="163"/>
    </location>
</feature>
<gene>
    <name evidence="2" type="ORF">DSM01_1109</name>
    <name evidence="3" type="ORF">SAMN04487999_1814</name>
</gene>
<dbReference type="RefSeq" id="WP_072982379.1">
    <property type="nucleotide sequence ID" value="NZ_FQXT01000003.1"/>
</dbReference>
<dbReference type="EMBL" id="FQXT01000003">
    <property type="protein sequence ID" value="SHI05083.1"/>
    <property type="molecule type" value="Genomic_DNA"/>
</dbReference>
<proteinExistence type="predicted"/>
<dbReference type="OrthoDB" id="1446603at2"/>
<feature type="transmembrane region" description="Helical" evidence="1">
    <location>
        <begin position="175"/>
        <end position="194"/>
    </location>
</feature>
<evidence type="ECO:0000313" key="5">
    <source>
        <dbReference type="Proteomes" id="UP000290037"/>
    </source>
</evidence>
<dbReference type="Proteomes" id="UP000290037">
    <property type="component" value="Unassembled WGS sequence"/>
</dbReference>
<feature type="transmembrane region" description="Helical" evidence="1">
    <location>
        <begin position="115"/>
        <end position="137"/>
    </location>
</feature>
<dbReference type="AlphaFoldDB" id="A0A1M5Y0N2"/>
<evidence type="ECO:0000313" key="4">
    <source>
        <dbReference type="Proteomes" id="UP000184240"/>
    </source>
</evidence>
<keyword evidence="5" id="KW-1185">Reference proteome</keyword>
<accession>A0A1M5Y0N2</accession>
<evidence type="ECO:0000313" key="2">
    <source>
        <dbReference type="EMBL" id="RXG30359.1"/>
    </source>
</evidence>
<reference evidence="2 5" key="3">
    <citation type="submission" date="2018-07" db="EMBL/GenBank/DDBJ databases">
        <title>Leeuwenhoekiella genomics.</title>
        <authorList>
            <person name="Tahon G."/>
            <person name="Willems A."/>
        </authorList>
    </citation>
    <scope>NUCLEOTIDE SEQUENCE [LARGE SCALE GENOMIC DNA]</scope>
    <source>
        <strain evidence="2 5">LMG 24856</strain>
    </source>
</reference>
<reference evidence="4" key="2">
    <citation type="submission" date="2016-11" db="EMBL/GenBank/DDBJ databases">
        <authorList>
            <person name="Varghese N."/>
            <person name="Submissions S."/>
        </authorList>
    </citation>
    <scope>NUCLEOTIDE SEQUENCE [LARGE SCALE GENOMIC DNA]</scope>
    <source>
        <strain evidence="4">DSM 19859</strain>
    </source>
</reference>
<name>A0A1M5Y0N2_9FLAO</name>
<keyword evidence="1" id="KW-0812">Transmembrane</keyword>
<evidence type="ECO:0000313" key="3">
    <source>
        <dbReference type="EMBL" id="SHI05083.1"/>
    </source>
</evidence>